<keyword evidence="5" id="KW-1185">Reference proteome</keyword>
<dbReference type="InterPro" id="IPR005955">
    <property type="entry name" value="GST_Zeta"/>
</dbReference>
<dbReference type="InterPro" id="IPR004045">
    <property type="entry name" value="Glutathione_S-Trfase_N"/>
</dbReference>
<proteinExistence type="inferred from homology"/>
<comment type="similarity">
    <text evidence="1">Belongs to the GST superfamily. Zeta family.</text>
</comment>
<dbReference type="FunFam" id="1.20.1050.10:FF:000010">
    <property type="entry name" value="Maleylacetoacetate isomerase isoform 1"/>
    <property type="match status" value="1"/>
</dbReference>
<dbReference type="SUPFAM" id="SSF52833">
    <property type="entry name" value="Thioredoxin-like"/>
    <property type="match status" value="1"/>
</dbReference>
<dbReference type="Pfam" id="PF13409">
    <property type="entry name" value="GST_N_2"/>
    <property type="match status" value="1"/>
</dbReference>
<dbReference type="InterPro" id="IPR034330">
    <property type="entry name" value="GST_Zeta_C"/>
</dbReference>
<organism evidence="4 5">
    <name type="scientific">Sulfidibacter corallicola</name>
    <dbReference type="NCBI Taxonomy" id="2818388"/>
    <lineage>
        <taxon>Bacteria</taxon>
        <taxon>Pseudomonadati</taxon>
        <taxon>Acidobacteriota</taxon>
        <taxon>Holophagae</taxon>
        <taxon>Acanthopleuribacterales</taxon>
        <taxon>Acanthopleuribacteraceae</taxon>
        <taxon>Sulfidibacter</taxon>
    </lineage>
</organism>
<dbReference type="GO" id="GO:0005737">
    <property type="term" value="C:cytoplasm"/>
    <property type="evidence" value="ECO:0007669"/>
    <property type="project" value="InterPro"/>
</dbReference>
<evidence type="ECO:0000313" key="5">
    <source>
        <dbReference type="Proteomes" id="UP000663929"/>
    </source>
</evidence>
<dbReference type="GO" id="GO:0006559">
    <property type="term" value="P:L-phenylalanine catabolic process"/>
    <property type="evidence" value="ECO:0007669"/>
    <property type="project" value="TreeGrafter"/>
</dbReference>
<keyword evidence="4" id="KW-0413">Isomerase</keyword>
<dbReference type="SFLD" id="SFLDS00019">
    <property type="entry name" value="Glutathione_Transferase_(cytos"/>
    <property type="match status" value="1"/>
</dbReference>
<gene>
    <name evidence="4" type="primary">maiA</name>
    <name evidence="4" type="ORF">J3U87_15955</name>
</gene>
<evidence type="ECO:0000259" key="2">
    <source>
        <dbReference type="PROSITE" id="PS50404"/>
    </source>
</evidence>
<dbReference type="PROSITE" id="PS50405">
    <property type="entry name" value="GST_CTER"/>
    <property type="match status" value="1"/>
</dbReference>
<dbReference type="NCBIfam" id="TIGR01262">
    <property type="entry name" value="maiA"/>
    <property type="match status" value="1"/>
</dbReference>
<dbReference type="CDD" id="cd03191">
    <property type="entry name" value="GST_C_Zeta"/>
    <property type="match status" value="1"/>
</dbReference>
<dbReference type="InterPro" id="IPR040079">
    <property type="entry name" value="Glutathione_S-Trfase"/>
</dbReference>
<feature type="domain" description="GST C-terminal" evidence="3">
    <location>
        <begin position="90"/>
        <end position="216"/>
    </location>
</feature>
<dbReference type="SUPFAM" id="SSF47616">
    <property type="entry name" value="GST C-terminal domain-like"/>
    <property type="match status" value="1"/>
</dbReference>
<evidence type="ECO:0000259" key="3">
    <source>
        <dbReference type="PROSITE" id="PS50405"/>
    </source>
</evidence>
<dbReference type="InterPro" id="IPR036282">
    <property type="entry name" value="Glutathione-S-Trfase_C_sf"/>
</dbReference>
<dbReference type="SFLD" id="SFLDG00358">
    <property type="entry name" value="Main_(cytGST)"/>
    <property type="match status" value="1"/>
</dbReference>
<dbReference type="GO" id="GO:0006749">
    <property type="term" value="P:glutathione metabolic process"/>
    <property type="evidence" value="ECO:0007669"/>
    <property type="project" value="TreeGrafter"/>
</dbReference>
<evidence type="ECO:0000313" key="4">
    <source>
        <dbReference type="EMBL" id="QTD53943.1"/>
    </source>
</evidence>
<dbReference type="PANTHER" id="PTHR42673:SF4">
    <property type="entry name" value="MALEYLACETOACETATE ISOMERASE"/>
    <property type="match status" value="1"/>
</dbReference>
<dbReference type="GO" id="GO:0016034">
    <property type="term" value="F:maleylacetoacetate isomerase activity"/>
    <property type="evidence" value="ECO:0007669"/>
    <property type="project" value="UniProtKB-EC"/>
</dbReference>
<dbReference type="EC" id="5.2.1.2" evidence="4"/>
<feature type="domain" description="GST N-terminal" evidence="2">
    <location>
        <begin position="2"/>
        <end position="85"/>
    </location>
</feature>
<dbReference type="Proteomes" id="UP000663929">
    <property type="component" value="Chromosome"/>
</dbReference>
<dbReference type="EMBL" id="CP071793">
    <property type="protein sequence ID" value="QTD53943.1"/>
    <property type="molecule type" value="Genomic_DNA"/>
</dbReference>
<dbReference type="GO" id="GO:0004364">
    <property type="term" value="F:glutathione transferase activity"/>
    <property type="evidence" value="ECO:0007669"/>
    <property type="project" value="TreeGrafter"/>
</dbReference>
<sequence length="220" mass="24761">MAEFQLYSYYRSSCSYRVRIALQLKRLPFVYQAVHLVREGGEQRQPDYLKLNPMGQVPCLIHDGKALAQSMAIIEYLDRVAPTPRLFPEDPWQAAQVRELCEHVNTGIQPIQNLKVLQRIERDYGASGANKVAWAKAWIEMGFEALEHALTTTAGLCSFGDEVTAADLFLVPQVYNADRFKVDMTAFPTIARINEHCLALEAFQKAEPANQPDTPANYGA</sequence>
<dbReference type="Gene3D" id="1.20.1050.10">
    <property type="match status" value="1"/>
</dbReference>
<dbReference type="InterPro" id="IPR010987">
    <property type="entry name" value="Glutathione-S-Trfase_C-like"/>
</dbReference>
<dbReference type="PROSITE" id="PS50404">
    <property type="entry name" value="GST_NTER"/>
    <property type="match status" value="1"/>
</dbReference>
<accession>A0A8A4TWT6</accession>
<dbReference type="RefSeq" id="WP_237384043.1">
    <property type="nucleotide sequence ID" value="NZ_CP071793.1"/>
</dbReference>
<reference evidence="4" key="1">
    <citation type="submission" date="2021-03" db="EMBL/GenBank/DDBJ databases">
        <title>Acanthopleuribacteraceae sp. M133.</title>
        <authorList>
            <person name="Wang G."/>
        </authorList>
    </citation>
    <scope>NUCLEOTIDE SEQUENCE</scope>
    <source>
        <strain evidence="4">M133</strain>
    </source>
</reference>
<dbReference type="AlphaFoldDB" id="A0A8A4TWT6"/>
<dbReference type="InterPro" id="IPR036249">
    <property type="entry name" value="Thioredoxin-like_sf"/>
</dbReference>
<dbReference type="Gene3D" id="3.40.30.10">
    <property type="entry name" value="Glutaredoxin"/>
    <property type="match status" value="1"/>
</dbReference>
<evidence type="ECO:0000256" key="1">
    <source>
        <dbReference type="ARBA" id="ARBA00010007"/>
    </source>
</evidence>
<dbReference type="PANTHER" id="PTHR42673">
    <property type="entry name" value="MALEYLACETOACETATE ISOMERASE"/>
    <property type="match status" value="1"/>
</dbReference>
<name>A0A8A4TWT6_SULCO</name>
<protein>
    <submittedName>
        <fullName evidence="4">Maleylacetoacetate isomerase</fullName>
        <ecNumber evidence="4">5.2.1.2</ecNumber>
    </submittedName>
</protein>
<dbReference type="KEGG" id="scor:J3U87_15955"/>